<dbReference type="Pfam" id="PF13741">
    <property type="entry name" value="MRP-S25"/>
    <property type="match status" value="1"/>
</dbReference>
<keyword evidence="3 6" id="KW-0689">Ribosomal protein</keyword>
<evidence type="ECO:0000256" key="3">
    <source>
        <dbReference type="ARBA" id="ARBA00022980"/>
    </source>
</evidence>
<evidence type="ECO:0000256" key="4">
    <source>
        <dbReference type="ARBA" id="ARBA00023128"/>
    </source>
</evidence>
<comment type="subcellular location">
    <subcellularLocation>
        <location evidence="1 6">Mitochondrion</location>
    </subcellularLocation>
</comment>
<evidence type="ECO:0000256" key="2">
    <source>
        <dbReference type="ARBA" id="ARBA00009864"/>
    </source>
</evidence>
<dbReference type="AlphaFoldDB" id="A0A024SB19"/>
<dbReference type="GO" id="GO:0003735">
    <property type="term" value="F:structural constituent of ribosome"/>
    <property type="evidence" value="ECO:0007669"/>
    <property type="project" value="UniProtKB-UniRule"/>
</dbReference>
<accession>A0A024SB19</accession>
<sequence>MGGRQIRPAGVYKAVSQELKHAPMPGYAVPAPPWFAVMNSVPPSETLVRNVTPRHRMPNPKAIRAGGGSGKPKKLFRPQSVSYPEDALRTSFYKDHPWELARPRVVLELDGKDYQRCDWSKGLRQPGIPLTGESVVQRQLWLMENELVDGVKMSKRKAYDIVRREFYRLRQEEEVEKRIAVEEARYVGAYFGKTRLDVGMQLEDQEYENWKIWAGKETANREARASSEIETFGLEEEEDAALETAEAQPLPVAA</sequence>
<dbReference type="GO" id="GO:0005763">
    <property type="term" value="C:mitochondrial small ribosomal subunit"/>
    <property type="evidence" value="ECO:0007669"/>
    <property type="project" value="UniProtKB-UniRule"/>
</dbReference>
<dbReference type="PIRSF" id="PIRSF029764">
    <property type="entry name" value="RSM25"/>
    <property type="match status" value="1"/>
</dbReference>
<evidence type="ECO:0000256" key="5">
    <source>
        <dbReference type="ARBA" id="ARBA00023274"/>
    </source>
</evidence>
<evidence type="ECO:0000256" key="7">
    <source>
        <dbReference type="SAM" id="MobiDB-lite"/>
    </source>
</evidence>
<dbReference type="Proteomes" id="UP000024376">
    <property type="component" value="Unassembled WGS sequence"/>
</dbReference>
<dbReference type="OrthoDB" id="5542239at2759"/>
<feature type="region of interest" description="Disordered" evidence="7">
    <location>
        <begin position="55"/>
        <end position="77"/>
    </location>
</feature>
<keyword evidence="4 6" id="KW-0496">Mitochondrion</keyword>
<proteinExistence type="inferred from homology"/>
<dbReference type="HOGENOM" id="CLU_081350_0_0_1"/>
<dbReference type="PANTHER" id="PTHR37799">
    <property type="entry name" value="37S RIBOSOMAL PROTEIN S25, MITOCHONDRIAL"/>
    <property type="match status" value="1"/>
</dbReference>
<organism evidence="8 9">
    <name type="scientific">Hypocrea jecorina (strain ATCC 56765 / BCRC 32924 / NRRL 11460 / Rut C-30)</name>
    <name type="common">Trichoderma reesei</name>
    <dbReference type="NCBI Taxonomy" id="1344414"/>
    <lineage>
        <taxon>Eukaryota</taxon>
        <taxon>Fungi</taxon>
        <taxon>Dikarya</taxon>
        <taxon>Ascomycota</taxon>
        <taxon>Pezizomycotina</taxon>
        <taxon>Sordariomycetes</taxon>
        <taxon>Hypocreomycetidae</taxon>
        <taxon>Hypocreales</taxon>
        <taxon>Hypocreaceae</taxon>
        <taxon>Trichoderma</taxon>
    </lineage>
</organism>
<dbReference type="KEGG" id="trr:M419DRAFT_99118"/>
<evidence type="ECO:0000256" key="6">
    <source>
        <dbReference type="PIRNR" id="PIRNR029764"/>
    </source>
</evidence>
<evidence type="ECO:0000313" key="9">
    <source>
        <dbReference type="Proteomes" id="UP000024376"/>
    </source>
</evidence>
<evidence type="ECO:0000256" key="1">
    <source>
        <dbReference type="ARBA" id="ARBA00004173"/>
    </source>
</evidence>
<comment type="similarity">
    <text evidence="2">Belongs to the mitochondrion-specific ribosomal protein mS23 family.</text>
</comment>
<dbReference type="InterPro" id="IPR016939">
    <property type="entry name" value="Ribosomal_mS23_fun"/>
</dbReference>
<gene>
    <name evidence="8" type="ORF">M419DRAFT_99118</name>
</gene>
<evidence type="ECO:0000313" key="8">
    <source>
        <dbReference type="EMBL" id="ETS02263.1"/>
    </source>
</evidence>
<protein>
    <recommendedName>
        <fullName evidence="6">37S ribosomal protein S25, mitochondrial</fullName>
    </recommendedName>
</protein>
<keyword evidence="5 6" id="KW-0687">Ribonucleoprotein</keyword>
<dbReference type="PANTHER" id="PTHR37799:SF1">
    <property type="entry name" value="SMALL RIBOSOMAL SUBUNIT PROTEIN MS23"/>
    <property type="match status" value="1"/>
</dbReference>
<dbReference type="EMBL" id="KI911146">
    <property type="protein sequence ID" value="ETS02263.1"/>
    <property type="molecule type" value="Genomic_DNA"/>
</dbReference>
<reference evidence="9" key="1">
    <citation type="journal article" date="2013" name="Ind. Biotechnol.">
        <title>Comparative genomics analysis of Trichoderma reesei strains.</title>
        <authorList>
            <person name="Koike H."/>
            <person name="Aerts A."/>
            <person name="LaButti K."/>
            <person name="Grigoriev I.V."/>
            <person name="Baker S.E."/>
        </authorList>
    </citation>
    <scope>NUCLEOTIDE SEQUENCE [LARGE SCALE GENOMIC DNA]</scope>
    <source>
        <strain evidence="9">ATCC 56765 / BCRC 32924 / NRRL 11460 / Rut C-30</strain>
    </source>
</reference>
<feature type="region of interest" description="Disordered" evidence="7">
    <location>
        <begin position="235"/>
        <end position="254"/>
    </location>
</feature>
<name>A0A024SB19_HYPJR</name>
<comment type="subunit">
    <text evidence="6">Component of the mitochondrial small ribosomal subunit.</text>
</comment>